<dbReference type="Proteomes" id="UP000313359">
    <property type="component" value="Unassembled WGS sequence"/>
</dbReference>
<reference evidence="2" key="1">
    <citation type="journal article" date="2018" name="Genome Biol. Evol.">
        <title>Genomics and development of Lentinus tigrinus, a white-rot wood-decaying mushroom with dimorphic fruiting bodies.</title>
        <authorList>
            <person name="Wu B."/>
            <person name="Xu Z."/>
            <person name="Knudson A."/>
            <person name="Carlson A."/>
            <person name="Chen N."/>
            <person name="Kovaka S."/>
            <person name="LaButti K."/>
            <person name="Lipzen A."/>
            <person name="Pennachio C."/>
            <person name="Riley R."/>
            <person name="Schakwitz W."/>
            <person name="Umezawa K."/>
            <person name="Ohm R.A."/>
            <person name="Grigoriev I.V."/>
            <person name="Nagy L.G."/>
            <person name="Gibbons J."/>
            <person name="Hibbett D."/>
        </authorList>
    </citation>
    <scope>NUCLEOTIDE SEQUENCE [LARGE SCALE GENOMIC DNA]</scope>
    <source>
        <strain evidence="2">ALCF2SS1-6</strain>
    </source>
</reference>
<sequence length="364" mass="39438">MAQLNGFSLQYAGPSAPPTIAFSYSTGSLSRSGSLTSSTPLKRKRSELAMTVTGVTVAVATSNVPLSPIILPGIHPDEPYVAPPSPVPTEIVDDTPEKSGEELVEAAKAAGVKVRDFAYEPVPKPPRDPRAPEFWTKALENLILHDRYIRRHPTEAESIRLPGKILYRLLALGWVTQEEAEHNWREGDWKAVAEYTSRPNGPYPVCIPKSHKKPTAAYRALLRTESFLTLEDDVPEECIYVPPDEPGMDNGLQRPPISVFGLPLAAHPTPVLDSSHHPATGHRDAAGNDVHVDKRRRVSAPGTPSATPSAGPSRTLSRTLSRSASSQCLSASRSGTPVYEAPAPPVRARNALRRTETMASIPVR</sequence>
<accession>A0A5C2RQV7</accession>
<name>A0A5C2RQV7_9APHY</name>
<gene>
    <name evidence="2" type="ORF">L227DRAFT_616636</name>
</gene>
<organism evidence="2 3">
    <name type="scientific">Lentinus tigrinus ALCF2SS1-6</name>
    <dbReference type="NCBI Taxonomy" id="1328759"/>
    <lineage>
        <taxon>Eukaryota</taxon>
        <taxon>Fungi</taxon>
        <taxon>Dikarya</taxon>
        <taxon>Basidiomycota</taxon>
        <taxon>Agaricomycotina</taxon>
        <taxon>Agaricomycetes</taxon>
        <taxon>Polyporales</taxon>
        <taxon>Polyporaceae</taxon>
        <taxon>Lentinus</taxon>
    </lineage>
</organism>
<keyword evidence="3" id="KW-1185">Reference proteome</keyword>
<protein>
    <submittedName>
        <fullName evidence="2">Uncharacterized protein</fullName>
    </submittedName>
</protein>
<proteinExistence type="predicted"/>
<dbReference type="OrthoDB" id="3244491at2759"/>
<feature type="compositionally biased region" description="Polar residues" evidence="1">
    <location>
        <begin position="302"/>
        <end position="312"/>
    </location>
</feature>
<dbReference type="EMBL" id="ML122313">
    <property type="protein sequence ID" value="RPD53953.1"/>
    <property type="molecule type" value="Genomic_DNA"/>
</dbReference>
<evidence type="ECO:0000313" key="2">
    <source>
        <dbReference type="EMBL" id="RPD53953.1"/>
    </source>
</evidence>
<evidence type="ECO:0000313" key="3">
    <source>
        <dbReference type="Proteomes" id="UP000313359"/>
    </source>
</evidence>
<dbReference type="AlphaFoldDB" id="A0A5C2RQV7"/>
<feature type="compositionally biased region" description="Basic and acidic residues" evidence="1">
    <location>
        <begin position="281"/>
        <end position="292"/>
    </location>
</feature>
<evidence type="ECO:0000256" key="1">
    <source>
        <dbReference type="SAM" id="MobiDB-lite"/>
    </source>
</evidence>
<feature type="region of interest" description="Disordered" evidence="1">
    <location>
        <begin position="269"/>
        <end position="364"/>
    </location>
</feature>
<feature type="compositionally biased region" description="Low complexity" evidence="1">
    <location>
        <begin position="313"/>
        <end position="334"/>
    </location>
</feature>